<keyword evidence="2" id="KW-1185">Reference proteome</keyword>
<proteinExistence type="predicted"/>
<evidence type="ECO:0000313" key="1">
    <source>
        <dbReference type="EMBL" id="KAJ7637764.1"/>
    </source>
</evidence>
<dbReference type="EMBL" id="JARKIE010000453">
    <property type="protein sequence ID" value="KAJ7637764.1"/>
    <property type="molecule type" value="Genomic_DNA"/>
</dbReference>
<comment type="caution">
    <text evidence="1">The sequence shown here is derived from an EMBL/GenBank/DDBJ whole genome shotgun (WGS) entry which is preliminary data.</text>
</comment>
<name>A0AAD7C2Y3_MYCRO</name>
<reference evidence="1" key="1">
    <citation type="submission" date="2023-03" db="EMBL/GenBank/DDBJ databases">
        <title>Massive genome expansion in bonnet fungi (Mycena s.s.) driven by repeated elements and novel gene families across ecological guilds.</title>
        <authorList>
            <consortium name="Lawrence Berkeley National Laboratory"/>
            <person name="Harder C.B."/>
            <person name="Miyauchi S."/>
            <person name="Viragh M."/>
            <person name="Kuo A."/>
            <person name="Thoen E."/>
            <person name="Andreopoulos B."/>
            <person name="Lu D."/>
            <person name="Skrede I."/>
            <person name="Drula E."/>
            <person name="Henrissat B."/>
            <person name="Morin E."/>
            <person name="Kohler A."/>
            <person name="Barry K."/>
            <person name="LaButti K."/>
            <person name="Morin E."/>
            <person name="Salamov A."/>
            <person name="Lipzen A."/>
            <person name="Mereny Z."/>
            <person name="Hegedus B."/>
            <person name="Baldrian P."/>
            <person name="Stursova M."/>
            <person name="Weitz H."/>
            <person name="Taylor A."/>
            <person name="Grigoriev I.V."/>
            <person name="Nagy L.G."/>
            <person name="Martin F."/>
            <person name="Kauserud H."/>
        </authorList>
    </citation>
    <scope>NUCLEOTIDE SEQUENCE</scope>
    <source>
        <strain evidence="1">CBHHK067</strain>
    </source>
</reference>
<organism evidence="1 2">
    <name type="scientific">Mycena rosella</name>
    <name type="common">Pink bonnet</name>
    <name type="synonym">Agaricus rosellus</name>
    <dbReference type="NCBI Taxonomy" id="1033263"/>
    <lineage>
        <taxon>Eukaryota</taxon>
        <taxon>Fungi</taxon>
        <taxon>Dikarya</taxon>
        <taxon>Basidiomycota</taxon>
        <taxon>Agaricomycotina</taxon>
        <taxon>Agaricomycetes</taxon>
        <taxon>Agaricomycetidae</taxon>
        <taxon>Agaricales</taxon>
        <taxon>Marasmiineae</taxon>
        <taxon>Mycenaceae</taxon>
        <taxon>Mycena</taxon>
    </lineage>
</organism>
<accession>A0AAD7C2Y3</accession>
<gene>
    <name evidence="1" type="ORF">B0H17DRAFT_1149400</name>
</gene>
<evidence type="ECO:0000313" key="2">
    <source>
        <dbReference type="Proteomes" id="UP001221757"/>
    </source>
</evidence>
<sequence length="193" mass="21373">MTPFQPRRTCVPKCCQPRFSKIKDSEMKNLTHCEARINRHEERHSPARTSNIIPLLRNKKHWGKAAAITPITQSPARNAADANHEEAHPGKDACHAAYEDVYVPGVIVAVNTFKAQDLVPTADQAAADDVDWTSWDVNNAAEKDVVLALLGTDNGKGSGYILVDYNGILQGKMIIAIHTRRQEGNWGMVTEYS</sequence>
<dbReference type="Proteomes" id="UP001221757">
    <property type="component" value="Unassembled WGS sequence"/>
</dbReference>
<dbReference type="AlphaFoldDB" id="A0AAD7C2Y3"/>
<protein>
    <submittedName>
        <fullName evidence="1">Uncharacterized protein</fullName>
    </submittedName>
</protein>